<gene>
    <name evidence="1" type="ORF">SAMN02745152_01354</name>
</gene>
<evidence type="ECO:0000313" key="1">
    <source>
        <dbReference type="EMBL" id="SJZ83408.1"/>
    </source>
</evidence>
<name>A0A1T4NX82_9SPIR</name>
<organism evidence="1 2">
    <name type="scientific">Treponema berlinense</name>
    <dbReference type="NCBI Taxonomy" id="225004"/>
    <lineage>
        <taxon>Bacteria</taxon>
        <taxon>Pseudomonadati</taxon>
        <taxon>Spirochaetota</taxon>
        <taxon>Spirochaetia</taxon>
        <taxon>Spirochaetales</taxon>
        <taxon>Treponemataceae</taxon>
        <taxon>Treponema</taxon>
    </lineage>
</organism>
<sequence length="88" mass="9973">MIVVSSNTKIIASNERRLLDSSTKDNPLFKQVLLNKKNGDVVHVKTKEFDCFGIAENCRDFSIFIFAPVREMLKNVLKTVLLESAKKS</sequence>
<accession>A0A1T4NX82</accession>
<reference evidence="1 2" key="1">
    <citation type="submission" date="2017-02" db="EMBL/GenBank/DDBJ databases">
        <authorList>
            <person name="Peterson S.W."/>
        </authorList>
    </citation>
    <scope>NUCLEOTIDE SEQUENCE [LARGE SCALE GENOMIC DNA]</scope>
    <source>
        <strain evidence="1 2">ATCC BAA-909</strain>
    </source>
</reference>
<keyword evidence="2" id="KW-1185">Reference proteome</keyword>
<protein>
    <submittedName>
        <fullName evidence="1">Uncharacterized protein</fullName>
    </submittedName>
</protein>
<dbReference type="STRING" id="225004.SAMN02745152_01354"/>
<dbReference type="Proteomes" id="UP000190395">
    <property type="component" value="Unassembled WGS sequence"/>
</dbReference>
<dbReference type="AlphaFoldDB" id="A0A1T4NX82"/>
<evidence type="ECO:0000313" key="2">
    <source>
        <dbReference type="Proteomes" id="UP000190395"/>
    </source>
</evidence>
<dbReference type="EMBL" id="FUXC01000007">
    <property type="protein sequence ID" value="SJZ83408.1"/>
    <property type="molecule type" value="Genomic_DNA"/>
</dbReference>
<proteinExistence type="predicted"/>